<dbReference type="InterPro" id="IPR016053">
    <property type="entry name" value="Haem_Oase-like"/>
</dbReference>
<reference evidence="7" key="1">
    <citation type="submission" date="2020-01" db="EMBL/GenBank/DDBJ databases">
        <title>Genome sequence of Kobresia littledalei, the first chromosome-level genome in the family Cyperaceae.</title>
        <authorList>
            <person name="Qu G."/>
        </authorList>
    </citation>
    <scope>NUCLEOTIDE SEQUENCE</scope>
    <source>
        <strain evidence="7">C.B.Clarke</strain>
        <tissue evidence="7">Leaf</tissue>
    </source>
</reference>
<dbReference type="EMBL" id="SWLB01000023">
    <property type="protein sequence ID" value="KAF3323499.1"/>
    <property type="molecule type" value="Genomic_DNA"/>
</dbReference>
<evidence type="ECO:0000256" key="1">
    <source>
        <dbReference type="ARBA" id="ARBA00004229"/>
    </source>
</evidence>
<evidence type="ECO:0000313" key="7">
    <source>
        <dbReference type="EMBL" id="KAF3323499.1"/>
    </source>
</evidence>
<dbReference type="PANTHER" id="PTHR35703">
    <property type="entry name" value="HEME OXYGENASE 1, CHLOROPLASTIC-RELATED"/>
    <property type="match status" value="1"/>
</dbReference>
<evidence type="ECO:0000256" key="2">
    <source>
        <dbReference type="ARBA" id="ARBA00006134"/>
    </source>
</evidence>
<evidence type="ECO:0000256" key="4">
    <source>
        <dbReference type="ARBA" id="ARBA00022531"/>
    </source>
</evidence>
<dbReference type="GO" id="GO:0010024">
    <property type="term" value="P:phytochromobilin biosynthetic process"/>
    <property type="evidence" value="ECO:0007669"/>
    <property type="project" value="TreeGrafter"/>
</dbReference>
<keyword evidence="4" id="KW-0602">Photosynthesis</keyword>
<dbReference type="PANTHER" id="PTHR35703:SF1">
    <property type="entry name" value="INACTIVE HEME OXYGENASE 2, CHLOROPLASTIC-RELATED"/>
    <property type="match status" value="1"/>
</dbReference>
<accession>A0A833QJ16</accession>
<gene>
    <name evidence="7" type="ORF">FCM35_KLT12230</name>
</gene>
<comment type="subcellular location">
    <subcellularLocation>
        <location evidence="1">Plastid</location>
        <location evidence="1">Chloroplast</location>
    </subcellularLocation>
</comment>
<dbReference type="AlphaFoldDB" id="A0A833QJ16"/>
<dbReference type="OrthoDB" id="652091at2759"/>
<evidence type="ECO:0000256" key="6">
    <source>
        <dbReference type="ARBA" id="ARBA00022946"/>
    </source>
</evidence>
<evidence type="ECO:0000256" key="5">
    <source>
        <dbReference type="ARBA" id="ARBA00022640"/>
    </source>
</evidence>
<keyword evidence="8" id="KW-1185">Reference proteome</keyword>
<keyword evidence="3" id="KW-0150">Chloroplast</keyword>
<dbReference type="InterPro" id="IPR016951">
    <property type="entry name" value="Haem_Oase_decyc_pln"/>
</dbReference>
<dbReference type="CDD" id="cd19165">
    <property type="entry name" value="HemeO"/>
    <property type="match status" value="1"/>
</dbReference>
<dbReference type="GO" id="GO:0009507">
    <property type="term" value="C:chloroplast"/>
    <property type="evidence" value="ECO:0007669"/>
    <property type="project" value="UniProtKB-SubCell"/>
</dbReference>
<comment type="similarity">
    <text evidence="2">Belongs to the heme oxygenase family.</text>
</comment>
<dbReference type="InterPro" id="IPR016084">
    <property type="entry name" value="Haem_Oase-like_multi-hlx"/>
</dbReference>
<evidence type="ECO:0000256" key="3">
    <source>
        <dbReference type="ARBA" id="ARBA00022528"/>
    </source>
</evidence>
<keyword evidence="6" id="KW-0809">Transit peptide</keyword>
<organism evidence="7 8">
    <name type="scientific">Carex littledalei</name>
    <dbReference type="NCBI Taxonomy" id="544730"/>
    <lineage>
        <taxon>Eukaryota</taxon>
        <taxon>Viridiplantae</taxon>
        <taxon>Streptophyta</taxon>
        <taxon>Embryophyta</taxon>
        <taxon>Tracheophyta</taxon>
        <taxon>Spermatophyta</taxon>
        <taxon>Magnoliopsida</taxon>
        <taxon>Liliopsida</taxon>
        <taxon>Poales</taxon>
        <taxon>Cyperaceae</taxon>
        <taxon>Cyperoideae</taxon>
        <taxon>Cariceae</taxon>
        <taxon>Carex</taxon>
        <taxon>Carex subgen. Euthyceras</taxon>
    </lineage>
</organism>
<dbReference type="Pfam" id="PF01126">
    <property type="entry name" value="Heme_oxygenase"/>
    <property type="match status" value="1"/>
</dbReference>
<name>A0A833QJ16_9POAL</name>
<dbReference type="SUPFAM" id="SSF48613">
    <property type="entry name" value="Heme oxygenase-like"/>
    <property type="match status" value="1"/>
</dbReference>
<dbReference type="InterPro" id="IPR002051">
    <property type="entry name" value="Haem_Oase"/>
</dbReference>
<keyword evidence="5" id="KW-0934">Plastid</keyword>
<protein>
    <submittedName>
        <fullName evidence="7">Putative inactive heme oxygenase 2</fullName>
    </submittedName>
</protein>
<dbReference type="GO" id="GO:0004392">
    <property type="term" value="F:heme oxygenase (decyclizing) activity"/>
    <property type="evidence" value="ECO:0007669"/>
    <property type="project" value="InterPro"/>
</dbReference>
<evidence type="ECO:0000313" key="8">
    <source>
        <dbReference type="Proteomes" id="UP000623129"/>
    </source>
</evidence>
<proteinExistence type="inferred from homology"/>
<sequence length="193" mass="22476">MRIRDDKAASEAKSDEDTWQPDLEGFLKYLVDSKLVFETVEQIINDWNDPAYIHFRKGRLERTESLMKDLEWFKKQGCTIPEPSPPGKRYSTYLKKLAESSAPSFLCHYYNLYFAHATGGVGIGQKVKQKLLGDRELEFYSWDGDVQLLLKDVRDVLNKLGMQWTRDEKNKCLKEAAKSFRFMGQIVRLIVLL</sequence>
<comment type="caution">
    <text evidence="7">The sequence shown here is derived from an EMBL/GenBank/DDBJ whole genome shotgun (WGS) entry which is preliminary data.</text>
</comment>
<dbReference type="Gene3D" id="1.20.910.10">
    <property type="entry name" value="Heme oxygenase-like"/>
    <property type="match status" value="1"/>
</dbReference>
<dbReference type="GO" id="GO:0015979">
    <property type="term" value="P:photosynthesis"/>
    <property type="evidence" value="ECO:0007669"/>
    <property type="project" value="UniProtKB-KW"/>
</dbReference>
<dbReference type="GO" id="GO:0006788">
    <property type="term" value="P:heme oxidation"/>
    <property type="evidence" value="ECO:0007669"/>
    <property type="project" value="InterPro"/>
</dbReference>
<dbReference type="Proteomes" id="UP000623129">
    <property type="component" value="Unassembled WGS sequence"/>
</dbReference>